<dbReference type="InterPro" id="IPR036691">
    <property type="entry name" value="Endo/exonu/phosph_ase_sf"/>
</dbReference>
<dbReference type="AlphaFoldDB" id="A0A1B0BXD0"/>
<evidence type="ECO:0000259" key="2">
    <source>
        <dbReference type="Pfam" id="PF14529"/>
    </source>
</evidence>
<proteinExistence type="predicted"/>
<feature type="region of interest" description="Disordered" evidence="1">
    <location>
        <begin position="66"/>
        <end position="86"/>
    </location>
</feature>
<feature type="domain" description="Endonuclease/exonuclease/phosphatase" evidence="2">
    <location>
        <begin position="307"/>
        <end position="424"/>
    </location>
</feature>
<dbReference type="EnsemblMetazoa" id="GPPI043374-RA">
    <property type="protein sequence ID" value="GPPI043374-PA"/>
    <property type="gene ID" value="GPPI043374"/>
</dbReference>
<dbReference type="Gene3D" id="3.60.10.10">
    <property type="entry name" value="Endonuclease/exonuclease/phosphatase"/>
    <property type="match status" value="1"/>
</dbReference>
<dbReference type="SUPFAM" id="SSF56219">
    <property type="entry name" value="DNase I-like"/>
    <property type="match status" value="1"/>
</dbReference>
<feature type="compositionally biased region" description="Acidic residues" evidence="1">
    <location>
        <begin position="66"/>
        <end position="83"/>
    </location>
</feature>
<dbReference type="STRING" id="67801.A0A1B0BXD0"/>
<reference evidence="3" key="2">
    <citation type="submission" date="2020-05" db="UniProtKB">
        <authorList>
            <consortium name="EnsemblMetazoa"/>
        </authorList>
    </citation>
    <scope>IDENTIFICATION</scope>
    <source>
        <strain evidence="3">IAEA</strain>
    </source>
</reference>
<dbReference type="VEuPathDB" id="VectorBase:GPPI043374"/>
<sequence length="475" mass="53665">MESVTIKDFQSLKATVTALVAENRAWDEKYKKLAERSNDLLHENNNLKAQKNELENKVNQLEKLEEEDIENDNDMQFSNDEDEEPKKVTRAAKSMINDGPSNGMQQKSAQNNEVKTNTKTREHAPAIKCYNISYVKLTTSDLKKILNHNNFSLKLANKNMTVIIVISYEDHCKVVSRLQKLKDKYYTHTPVEVKPYTINIEGLSKTYDDEEVKSYLNNLAIDINILKNVVEKMVTDPPTGKVKTQKGLPVKCENCNTVGDVASDKKCPVRLQFANKPKRQPPQVATSKVVSEHTAVKLKRLNGKTLTVAALYQKPKEGLLTNELDQLENLNVGGEILMGADFNAKYTAWGGTEINTKGRKPHDWVTNSPNIDIIPTIAHSRITSTTSSYIDFFIASTSVSTVQYLALNRMGLKSLDFNSDHKAVEVISRHNNFRMQSPKTFYDYSTMNCNKFNHTLNHLLANNPLPANRNVTSVK</sequence>
<dbReference type="Proteomes" id="UP000092460">
    <property type="component" value="Unassembled WGS sequence"/>
</dbReference>
<evidence type="ECO:0000313" key="3">
    <source>
        <dbReference type="EnsemblMetazoa" id="GPPI043374-PA"/>
    </source>
</evidence>
<evidence type="ECO:0000313" key="4">
    <source>
        <dbReference type="Proteomes" id="UP000092460"/>
    </source>
</evidence>
<dbReference type="InterPro" id="IPR005135">
    <property type="entry name" value="Endo/exonuclease/phosphatase"/>
</dbReference>
<name>A0A1B0BXD0_9MUSC</name>
<evidence type="ECO:0000256" key="1">
    <source>
        <dbReference type="SAM" id="MobiDB-lite"/>
    </source>
</evidence>
<dbReference type="GO" id="GO:0003824">
    <property type="term" value="F:catalytic activity"/>
    <property type="evidence" value="ECO:0007669"/>
    <property type="project" value="InterPro"/>
</dbReference>
<organism evidence="3 4">
    <name type="scientific">Glossina palpalis gambiensis</name>
    <dbReference type="NCBI Taxonomy" id="67801"/>
    <lineage>
        <taxon>Eukaryota</taxon>
        <taxon>Metazoa</taxon>
        <taxon>Ecdysozoa</taxon>
        <taxon>Arthropoda</taxon>
        <taxon>Hexapoda</taxon>
        <taxon>Insecta</taxon>
        <taxon>Pterygota</taxon>
        <taxon>Neoptera</taxon>
        <taxon>Endopterygota</taxon>
        <taxon>Diptera</taxon>
        <taxon>Brachycera</taxon>
        <taxon>Muscomorpha</taxon>
        <taxon>Hippoboscoidea</taxon>
        <taxon>Glossinidae</taxon>
        <taxon>Glossina</taxon>
    </lineage>
</organism>
<dbReference type="Pfam" id="PF14529">
    <property type="entry name" value="Exo_endo_phos_2"/>
    <property type="match status" value="1"/>
</dbReference>
<protein>
    <recommendedName>
        <fullName evidence="2">Endonuclease/exonuclease/phosphatase domain-containing protein</fullName>
    </recommendedName>
</protein>
<keyword evidence="4" id="KW-1185">Reference proteome</keyword>
<accession>A0A1B0BXD0</accession>
<reference evidence="4" key="1">
    <citation type="submission" date="2015-01" db="EMBL/GenBank/DDBJ databases">
        <authorList>
            <person name="Aksoy S."/>
            <person name="Warren W."/>
            <person name="Wilson R.K."/>
        </authorList>
    </citation>
    <scope>NUCLEOTIDE SEQUENCE [LARGE SCALE GENOMIC DNA]</scope>
    <source>
        <strain evidence="4">IAEA</strain>
    </source>
</reference>
<dbReference type="EMBL" id="JXJN01022176">
    <property type="status" value="NOT_ANNOTATED_CDS"/>
    <property type="molecule type" value="Genomic_DNA"/>
</dbReference>